<proteinExistence type="predicted"/>
<dbReference type="EMBL" id="VTRV01000237">
    <property type="protein sequence ID" value="TZF81567.1"/>
    <property type="molecule type" value="Genomic_DNA"/>
</dbReference>
<feature type="transmembrane region" description="Helical" evidence="1">
    <location>
        <begin position="39"/>
        <end position="65"/>
    </location>
</feature>
<dbReference type="Proteomes" id="UP000323164">
    <property type="component" value="Unassembled WGS sequence"/>
</dbReference>
<evidence type="ECO:0000256" key="1">
    <source>
        <dbReference type="SAM" id="Phobius"/>
    </source>
</evidence>
<keyword evidence="1" id="KW-0472">Membrane</keyword>
<feature type="transmembrane region" description="Helical" evidence="1">
    <location>
        <begin position="12"/>
        <end position="33"/>
    </location>
</feature>
<evidence type="ECO:0000313" key="2">
    <source>
        <dbReference type="EMBL" id="TZF81567.1"/>
    </source>
</evidence>
<feature type="non-terminal residue" evidence="2">
    <location>
        <position position="86"/>
    </location>
</feature>
<keyword evidence="1" id="KW-0812">Transmembrane</keyword>
<comment type="caution">
    <text evidence="2">The sequence shown here is derived from an EMBL/GenBank/DDBJ whole genome shotgun (WGS) entry which is preliminary data.</text>
</comment>
<keyword evidence="3" id="KW-1185">Reference proteome</keyword>
<sequence>MPEPFERLRALLEALPLQAWLALAAVLVVQRFARRLGLWAYAAFALPGTIAHELAHYVIASILAAQPHLPRLWPERREGRWELGSV</sequence>
<gene>
    <name evidence="2" type="ORF">FW784_13620</name>
</gene>
<dbReference type="RefSeq" id="WP_425481657.1">
    <property type="nucleotide sequence ID" value="NZ_VTRV01000237.1"/>
</dbReference>
<keyword evidence="1" id="KW-1133">Transmembrane helix</keyword>
<evidence type="ECO:0000313" key="3">
    <source>
        <dbReference type="Proteomes" id="UP000323164"/>
    </source>
</evidence>
<protein>
    <submittedName>
        <fullName evidence="2">Uncharacterized protein</fullName>
    </submittedName>
</protein>
<organism evidence="2 3">
    <name type="scientific">Cognatilysobacter lacus</name>
    <dbReference type="NCBI Taxonomy" id="1643323"/>
    <lineage>
        <taxon>Bacteria</taxon>
        <taxon>Pseudomonadati</taxon>
        <taxon>Pseudomonadota</taxon>
        <taxon>Gammaproteobacteria</taxon>
        <taxon>Lysobacterales</taxon>
        <taxon>Lysobacteraceae</taxon>
        <taxon>Cognatilysobacter</taxon>
    </lineage>
</organism>
<reference evidence="2 3" key="1">
    <citation type="submission" date="2019-08" db="EMBL/GenBank/DDBJ databases">
        <title>Draft genome sequence of Lysobacter sp. UKS-15.</title>
        <authorList>
            <person name="Im W.-T."/>
        </authorList>
    </citation>
    <scope>NUCLEOTIDE SEQUENCE [LARGE SCALE GENOMIC DNA]</scope>
    <source>
        <strain evidence="2 3">UKS-15</strain>
    </source>
</reference>
<dbReference type="AlphaFoldDB" id="A0A5D8YH38"/>
<name>A0A5D8YH38_9GAMM</name>
<accession>A0A5D8YH38</accession>